<proteinExistence type="predicted"/>
<feature type="chain" id="PRO_5045366577" evidence="1">
    <location>
        <begin position="25"/>
        <end position="163"/>
    </location>
</feature>
<gene>
    <name evidence="2" type="ORF">M0L44_19915</name>
</gene>
<reference evidence="2 3" key="1">
    <citation type="submission" date="2022-06" db="EMBL/GenBank/DDBJ databases">
        <title>Ideonella sp. NS12-5 Genome sequencing and assembly.</title>
        <authorList>
            <person name="Jung Y."/>
        </authorList>
    </citation>
    <scope>NUCLEOTIDE SEQUENCE [LARGE SCALE GENOMIC DNA]</scope>
    <source>
        <strain evidence="2 3">NS12-5</strain>
    </source>
</reference>
<dbReference type="InterPro" id="IPR018588">
    <property type="entry name" value="Dihaem_cytochrome-c"/>
</dbReference>
<name>A0ABT1BU95_9BURK</name>
<evidence type="ECO:0000313" key="2">
    <source>
        <dbReference type="EMBL" id="MCO5978972.1"/>
    </source>
</evidence>
<feature type="signal peptide" evidence="1">
    <location>
        <begin position="1"/>
        <end position="24"/>
    </location>
</feature>
<comment type="caution">
    <text evidence="2">The sequence shown here is derived from an EMBL/GenBank/DDBJ whole genome shotgun (WGS) entry which is preliminary data.</text>
</comment>
<evidence type="ECO:0000256" key="1">
    <source>
        <dbReference type="SAM" id="SignalP"/>
    </source>
</evidence>
<keyword evidence="3" id="KW-1185">Reference proteome</keyword>
<organism evidence="2 3">
    <name type="scientific">Ideonella oryzae</name>
    <dbReference type="NCBI Taxonomy" id="2937441"/>
    <lineage>
        <taxon>Bacteria</taxon>
        <taxon>Pseudomonadati</taxon>
        <taxon>Pseudomonadota</taxon>
        <taxon>Betaproteobacteria</taxon>
        <taxon>Burkholderiales</taxon>
        <taxon>Sphaerotilaceae</taxon>
        <taxon>Ideonella</taxon>
    </lineage>
</organism>
<dbReference type="Pfam" id="PF09626">
    <property type="entry name" value="DHC"/>
    <property type="match status" value="1"/>
</dbReference>
<dbReference type="InterPro" id="IPR036280">
    <property type="entry name" value="Multihaem_cyt_sf"/>
</dbReference>
<dbReference type="Proteomes" id="UP001204851">
    <property type="component" value="Unassembled WGS sequence"/>
</dbReference>
<accession>A0ABT1BU95</accession>
<dbReference type="SUPFAM" id="SSF48695">
    <property type="entry name" value="Multiheme cytochromes"/>
    <property type="match status" value="1"/>
</dbReference>
<protein>
    <submittedName>
        <fullName evidence="2">Diheme cytochrome c</fullName>
    </submittedName>
</protein>
<sequence length="163" mass="17735">MKTPLLPILPLMAALALLASPLHAEEDEHGEHGRSARVPALPQYQAECSACHVAFPAGGLPAASWARLMQNLPKHFGTDASLDPATTRQISQWLQANAATGRRAQDTPPEDRITRSAWFVREHHEISSATWQRAAIGKPSNCAACHTGAPQGRFSEHDVRIPR</sequence>
<dbReference type="EMBL" id="JAMXMC010000015">
    <property type="protein sequence ID" value="MCO5978972.1"/>
    <property type="molecule type" value="Genomic_DNA"/>
</dbReference>
<dbReference type="RefSeq" id="WP_252771935.1">
    <property type="nucleotide sequence ID" value="NZ_JAMXMC010000015.1"/>
</dbReference>
<evidence type="ECO:0000313" key="3">
    <source>
        <dbReference type="Proteomes" id="UP001204851"/>
    </source>
</evidence>
<keyword evidence="1" id="KW-0732">Signal</keyword>